<dbReference type="GO" id="GO:0007229">
    <property type="term" value="P:integrin-mediated signaling pathway"/>
    <property type="evidence" value="ECO:0007669"/>
    <property type="project" value="UniProtKB-KW"/>
</dbReference>
<evidence type="ECO:0000259" key="3">
    <source>
        <dbReference type="Pfam" id="PF04843"/>
    </source>
</evidence>
<reference evidence="5" key="2">
    <citation type="journal article" date="2023" name="BMC Genomics">
        <title>Pest status, molecular evolution, and epigenetic factors derived from the genome assembly of Frankliniella fusca, a thysanopteran phytovirus vector.</title>
        <authorList>
            <person name="Catto M.A."/>
            <person name="Labadie P.E."/>
            <person name="Jacobson A.L."/>
            <person name="Kennedy G.G."/>
            <person name="Srinivasan R."/>
            <person name="Hunt B.G."/>
        </authorList>
    </citation>
    <scope>NUCLEOTIDE SEQUENCE</scope>
    <source>
        <strain evidence="5">PL_HMW_Pooled</strain>
    </source>
</reference>
<keyword evidence="1" id="KW-0175">Coiled coil</keyword>
<dbReference type="PANTHER" id="PTHR40552">
    <property type="entry name" value="AT05186P-RELATED"/>
    <property type="match status" value="1"/>
</dbReference>
<keyword evidence="6" id="KW-1185">Reference proteome</keyword>
<evidence type="ECO:0000259" key="4">
    <source>
        <dbReference type="Pfam" id="PF20209"/>
    </source>
</evidence>
<dbReference type="EMBL" id="JAHWGI010001443">
    <property type="protein sequence ID" value="KAK3933220.1"/>
    <property type="molecule type" value="Genomic_DNA"/>
</dbReference>
<proteinExistence type="predicted"/>
<reference evidence="5" key="1">
    <citation type="submission" date="2021-07" db="EMBL/GenBank/DDBJ databases">
        <authorList>
            <person name="Catto M.A."/>
            <person name="Jacobson A."/>
            <person name="Kennedy G."/>
            <person name="Labadie P."/>
            <person name="Hunt B.G."/>
            <person name="Srinivasan R."/>
        </authorList>
    </citation>
    <scope>NUCLEOTIDE SEQUENCE</scope>
    <source>
        <strain evidence="5">PL_HMW_Pooled</strain>
        <tissue evidence="5">Head</tissue>
    </source>
</reference>
<dbReference type="Gene3D" id="3.90.70.120">
    <property type="match status" value="1"/>
</dbReference>
<dbReference type="Pfam" id="PF04843">
    <property type="entry name" value="Herpes_teg_N"/>
    <property type="match status" value="1"/>
</dbReference>
<sequence>MPVLSGTFDQSDIIGFPRYSGRQCSANAVAGICKAHVLHPNLWTSLDVDECLMAGNKLFEKSYELLPSSYSNVMYLRPDELHSCVMFPEIEIKFQVKISDEYYGTSMNNTVTVNHGIENFCIDDAIRRFLHNFNYGVLTCQIQCVAILKIGMEYFLFDSHKRGKNGLSDCQNGTAVLMSFTDINNLVLHLKNLLKCALYLPSNTVQCNTCQFTIVPIFISNVTNISENAQIHSSLQKNEGIKRMSQLELARNAKKIKNNNKKLNKKNIQSNIQKQKVMLEAIPDSTADLVNKIYDLRIRSTTTKYERTEEMKVRNVQQISERYQTNAEVRENKGKYRSKKYHTDDLYHNKLSSRMREKYQTDENYHNKVLENVKNSYQTPQGAKRKSNYQNMYHSSKKTKICLHESEFSLKIHKTLSSTDVCTYRDHLEENESGNICSTCANHLKKGKVPHFAAQNGLVFDPLPQELTGLSTLEERLVSARIPFMQIRELGYQKQLGLKGNCVNVPIDINKTVTCLPRMDSEDDTLLVQLMRRMSDKTPYAFENVRPEKVFNAARYLVNTDLYKQHNITLNESWLQQFHEETNNSATDSISTSNTDDSTEQADEIDDLMDQQETLLTSGFVADSGVKIAPGEGNMPLSLTLDEDMDVLAFPTVYGGKQRIFKVKYTPVEMAKAEARHHDRRVATNIPKVMMNFCKSRIHKLKSRVNINLRKKVKTTLTEVEIPKLSL</sequence>
<dbReference type="AlphaFoldDB" id="A0AAE1I5M4"/>
<feature type="coiled-coil region" evidence="1">
    <location>
        <begin position="246"/>
        <end position="273"/>
    </location>
</feature>
<evidence type="ECO:0000313" key="5">
    <source>
        <dbReference type="EMBL" id="KAK3933220.1"/>
    </source>
</evidence>
<dbReference type="Pfam" id="PF20209">
    <property type="entry name" value="DUF6570"/>
    <property type="match status" value="1"/>
</dbReference>
<feature type="compositionally biased region" description="Low complexity" evidence="2">
    <location>
        <begin position="583"/>
        <end position="596"/>
    </location>
</feature>
<feature type="domain" description="DUF6570" evidence="4">
    <location>
        <begin position="446"/>
        <end position="575"/>
    </location>
</feature>
<dbReference type="Proteomes" id="UP001219518">
    <property type="component" value="Unassembled WGS sequence"/>
</dbReference>
<evidence type="ECO:0000256" key="2">
    <source>
        <dbReference type="SAM" id="MobiDB-lite"/>
    </source>
</evidence>
<gene>
    <name evidence="5" type="ORF">KUF71_017481</name>
</gene>
<dbReference type="InterPro" id="IPR046700">
    <property type="entry name" value="DUF6570"/>
</dbReference>
<evidence type="ECO:0000256" key="1">
    <source>
        <dbReference type="SAM" id="Coils"/>
    </source>
</evidence>
<feature type="region of interest" description="Disordered" evidence="2">
    <location>
        <begin position="581"/>
        <end position="600"/>
    </location>
</feature>
<organism evidence="5 6">
    <name type="scientific">Frankliniella fusca</name>
    <dbReference type="NCBI Taxonomy" id="407009"/>
    <lineage>
        <taxon>Eukaryota</taxon>
        <taxon>Metazoa</taxon>
        <taxon>Ecdysozoa</taxon>
        <taxon>Arthropoda</taxon>
        <taxon>Hexapoda</taxon>
        <taxon>Insecta</taxon>
        <taxon>Pterygota</taxon>
        <taxon>Neoptera</taxon>
        <taxon>Paraneoptera</taxon>
        <taxon>Thysanoptera</taxon>
        <taxon>Terebrantia</taxon>
        <taxon>Thripoidea</taxon>
        <taxon>Thripidae</taxon>
        <taxon>Frankliniella</taxon>
    </lineage>
</organism>
<accession>A0AAE1I5M4</accession>
<dbReference type="PANTHER" id="PTHR40552:SF6">
    <property type="entry name" value="FI09606P-RELATED"/>
    <property type="match status" value="1"/>
</dbReference>
<feature type="domain" description="Peptidase C76" evidence="3">
    <location>
        <begin position="15"/>
        <end position="162"/>
    </location>
</feature>
<dbReference type="InterPro" id="IPR038765">
    <property type="entry name" value="Papain-like_cys_pep_sf"/>
</dbReference>
<dbReference type="SUPFAM" id="SSF54001">
    <property type="entry name" value="Cysteine proteinases"/>
    <property type="match status" value="1"/>
</dbReference>
<keyword evidence="5" id="KW-0401">Integrin</keyword>
<protein>
    <submittedName>
        <fullName evidence="5">Integrin alpha-PS5</fullName>
    </submittedName>
</protein>
<name>A0AAE1I5M4_9NEOP</name>
<comment type="caution">
    <text evidence="5">The sequence shown here is derived from an EMBL/GenBank/DDBJ whole genome shotgun (WGS) entry which is preliminary data.</text>
</comment>
<dbReference type="InterPro" id="IPR006928">
    <property type="entry name" value="Herpes_teg_USP"/>
</dbReference>
<evidence type="ECO:0000313" key="6">
    <source>
        <dbReference type="Proteomes" id="UP001219518"/>
    </source>
</evidence>